<dbReference type="EMBL" id="ASGP02000001">
    <property type="protein sequence ID" value="KAH9530075.1"/>
    <property type="molecule type" value="Genomic_DNA"/>
</dbReference>
<dbReference type="Proteomes" id="UP000790347">
    <property type="component" value="Unassembled WGS sequence"/>
</dbReference>
<accession>A0A922IF34</accession>
<evidence type="ECO:0000313" key="6">
    <source>
        <dbReference type="EMBL" id="KAH9530075.1"/>
    </source>
</evidence>
<dbReference type="InterPro" id="IPR020941">
    <property type="entry name" value="SUFU-like_domain"/>
</dbReference>
<dbReference type="PANTHER" id="PTHR10928:SF2">
    <property type="entry name" value="SUPPRESSOR OF FUSED HOMOLOG"/>
    <property type="match status" value="1"/>
</dbReference>
<evidence type="ECO:0000259" key="4">
    <source>
        <dbReference type="Pfam" id="PF12470"/>
    </source>
</evidence>
<dbReference type="InterPro" id="IPR024314">
    <property type="entry name" value="SUFU_C"/>
</dbReference>
<organism evidence="6 7">
    <name type="scientific">Dermatophagoides farinae</name>
    <name type="common">American house dust mite</name>
    <dbReference type="NCBI Taxonomy" id="6954"/>
    <lineage>
        <taxon>Eukaryota</taxon>
        <taxon>Metazoa</taxon>
        <taxon>Ecdysozoa</taxon>
        <taxon>Arthropoda</taxon>
        <taxon>Chelicerata</taxon>
        <taxon>Arachnida</taxon>
        <taxon>Acari</taxon>
        <taxon>Acariformes</taxon>
        <taxon>Sarcoptiformes</taxon>
        <taxon>Astigmata</taxon>
        <taxon>Psoroptidia</taxon>
        <taxon>Analgoidea</taxon>
        <taxon>Pyroglyphidae</taxon>
        <taxon>Dermatophagoidinae</taxon>
        <taxon>Dermatophagoides</taxon>
    </lineage>
</organism>
<reference evidence="5" key="2">
    <citation type="submission" date="2020-06" db="EMBL/GenBank/DDBJ databases">
        <authorList>
            <person name="Ji K."/>
            <person name="Li J."/>
        </authorList>
    </citation>
    <scope>NUCLEOTIDE SEQUENCE</scope>
    <source>
        <strain evidence="5">JKM2019</strain>
        <tissue evidence="5">Whole body</tissue>
    </source>
</reference>
<dbReference type="Gene3D" id="3.30.1360.230">
    <property type="entry name" value="Sufu, C-terminal domain"/>
    <property type="match status" value="1"/>
</dbReference>
<dbReference type="PANTHER" id="PTHR10928">
    <property type="entry name" value="SUPPRESSOR OF FUSED"/>
    <property type="match status" value="1"/>
</dbReference>
<feature type="region of interest" description="Disordered" evidence="2">
    <location>
        <begin position="293"/>
        <end position="324"/>
    </location>
</feature>
<sequence>MEIRNNIPFNYSPNEFITAANGQSPMSLMTRPPPPSTVMVPMIPPGLQALYNCCARIYPDQPNPLQVTAVIKFWLGGPDPLDYISLYFNKGDEENGIPPHWHYISFGLSDLHGDGRVHRVSDANTPSGFGFELTFRLKKEPDETSPPTWPAAVMQALAKYVFQTGNILCAGDHVSWHCSLDNSESRIQHMLMTEDSQLGTVSTVFGSVTFIQIVGVCLEELQAAQQWNGLGIIDLMKSVPSVGGTYLITDMRRGETIFEIDPELREAVDDGIATQGSNLSGVSARCSFVTAKGDIDDNSQNEDNGKEKAKEEDEEETKTTKEDNAIQDMADNINIVENNRATSRHSSMSVSHDRNSRMSYASETGNNEPFELTQTKHFDAIHLKFNYEAGVLLPLALRGRLKHGRHFTYKNIQGDLAITFVTTAVAGSFVNSEQPYALHGPWLQVLIPDDHIDIILSELENVEYLDKESLPITYEWEKINLSITLQPEE</sequence>
<dbReference type="InterPro" id="IPR016591">
    <property type="entry name" value="Suppressor_of_fused_euk"/>
</dbReference>
<dbReference type="InterPro" id="IPR037181">
    <property type="entry name" value="SUFU_N"/>
</dbReference>
<comment type="caution">
    <text evidence="6">The sequence shown here is derived from an EMBL/GenBank/DDBJ whole genome shotgun (WGS) entry which is preliminary data.</text>
</comment>
<evidence type="ECO:0000313" key="5">
    <source>
        <dbReference type="EMBL" id="KAH7642721.1"/>
    </source>
</evidence>
<dbReference type="InterPro" id="IPR007768">
    <property type="entry name" value="Suppressor_of_fused"/>
</dbReference>
<comment type="subcellular location">
    <subcellularLocation>
        <location evidence="1">Cytoplasm</location>
    </subcellularLocation>
    <subcellularLocation>
        <location evidence="1">Nucleus</location>
    </subcellularLocation>
</comment>
<keyword evidence="1" id="KW-0963">Cytoplasm</keyword>
<dbReference type="OrthoDB" id="10038834at2759"/>
<gene>
    <name evidence="6" type="ORF">DERF_003912</name>
    <name evidence="5" type="ORF">HUG17_5768</name>
</gene>
<dbReference type="Pfam" id="PF05076">
    <property type="entry name" value="SUFU"/>
    <property type="match status" value="1"/>
</dbReference>
<feature type="domain" description="Suppressor of fused C-terminal" evidence="4">
    <location>
        <begin position="267"/>
        <end position="484"/>
    </location>
</feature>
<dbReference type="GO" id="GO:0005634">
    <property type="term" value="C:nucleus"/>
    <property type="evidence" value="ECO:0007669"/>
    <property type="project" value="UniProtKB-SubCell"/>
</dbReference>
<reference evidence="6" key="4">
    <citation type="journal article" date="2022" name="Res Sq">
        <title>Comparative Genomics Reveals Insights into the Divergent Evolution of Astigmatic Mites and Household Pest Adaptations.</title>
        <authorList>
            <person name="Xiong Q."/>
            <person name="Wan A.T.-Y."/>
            <person name="Liu X.-Y."/>
            <person name="Fung C.S.-H."/>
            <person name="Xiao X."/>
            <person name="Malainual N."/>
            <person name="Hou J."/>
            <person name="Wang L."/>
            <person name="Wang M."/>
            <person name="Yang K."/>
            <person name="Cui Y."/>
            <person name="Leung E."/>
            <person name="Nong W."/>
            <person name="Shin S.-K."/>
            <person name="Au S."/>
            <person name="Jeong K.Y."/>
            <person name="Chew F.T."/>
            <person name="Hui J."/>
            <person name="Leung T.F."/>
            <person name="Tungtrongchitr A."/>
            <person name="Zhong N."/>
            <person name="Liu Z."/>
            <person name="Tsui S."/>
        </authorList>
    </citation>
    <scope>NUCLEOTIDE SEQUENCE</scope>
    <source>
        <strain evidence="6">Derf</strain>
        <tissue evidence="6">Whole organism</tissue>
    </source>
</reference>
<protein>
    <recommendedName>
        <fullName evidence="1">Suppressor of fused homolog</fullName>
    </recommendedName>
</protein>
<feature type="domain" description="Suppressor of fused-like" evidence="3">
    <location>
        <begin position="77"/>
        <end position="253"/>
    </location>
</feature>
<evidence type="ECO:0000313" key="7">
    <source>
        <dbReference type="Proteomes" id="UP000790347"/>
    </source>
</evidence>
<evidence type="ECO:0000259" key="3">
    <source>
        <dbReference type="Pfam" id="PF05076"/>
    </source>
</evidence>
<evidence type="ECO:0000256" key="1">
    <source>
        <dbReference type="PIRNR" id="PIRNR011844"/>
    </source>
</evidence>
<dbReference type="EMBL" id="SDOV01000004">
    <property type="protein sequence ID" value="KAH7642721.1"/>
    <property type="molecule type" value="Genomic_DNA"/>
</dbReference>
<name>A0A922IF34_DERFA</name>
<evidence type="ECO:0000256" key="2">
    <source>
        <dbReference type="SAM" id="MobiDB-lite"/>
    </source>
</evidence>
<feature type="compositionally biased region" description="Basic and acidic residues" evidence="2">
    <location>
        <begin position="303"/>
        <end position="324"/>
    </location>
</feature>
<dbReference type="GO" id="GO:0005737">
    <property type="term" value="C:cytoplasm"/>
    <property type="evidence" value="ECO:0007669"/>
    <property type="project" value="UniProtKB-SubCell"/>
</dbReference>
<dbReference type="InterPro" id="IPR038489">
    <property type="entry name" value="SUFU_C_sf"/>
</dbReference>
<comment type="similarity">
    <text evidence="1">Belongs to the SUFU family.</text>
</comment>
<dbReference type="Pfam" id="PF12470">
    <property type="entry name" value="SUFU_C"/>
    <property type="match status" value="1"/>
</dbReference>
<dbReference type="Proteomes" id="UP000828236">
    <property type="component" value="Unassembled WGS sequence"/>
</dbReference>
<proteinExistence type="inferred from homology"/>
<reference evidence="6" key="1">
    <citation type="submission" date="2013-05" db="EMBL/GenBank/DDBJ databases">
        <authorList>
            <person name="Yim A.K.Y."/>
            <person name="Chan T.F."/>
            <person name="Ji K.M."/>
            <person name="Liu X.Y."/>
            <person name="Zhou J.W."/>
            <person name="Li R.Q."/>
            <person name="Yang K.Y."/>
            <person name="Li J."/>
            <person name="Li M."/>
            <person name="Law P.T.W."/>
            <person name="Wu Y.L."/>
            <person name="Cai Z.L."/>
            <person name="Qin H."/>
            <person name="Bao Y."/>
            <person name="Leung R.K.K."/>
            <person name="Ng P.K.S."/>
            <person name="Zou J."/>
            <person name="Zhong X.J."/>
            <person name="Ran P.X."/>
            <person name="Zhong N.S."/>
            <person name="Liu Z.G."/>
            <person name="Tsui S.K.W."/>
        </authorList>
    </citation>
    <scope>NUCLEOTIDE SEQUENCE</scope>
    <source>
        <strain evidence="6">Derf</strain>
        <tissue evidence="6">Whole organism</tissue>
    </source>
</reference>
<keyword evidence="7" id="KW-1185">Reference proteome</keyword>
<dbReference type="SUPFAM" id="SSF103359">
    <property type="entry name" value="Suppressor of Fused, N-terminal domain"/>
    <property type="match status" value="1"/>
</dbReference>
<keyword evidence="1" id="KW-0539">Nucleus</keyword>
<reference evidence="5" key="3">
    <citation type="journal article" date="2021" name="World Allergy Organ. J.">
        <title>Chromosome-level assembly of Dermatophagoides farinae genome and transcriptome reveals two novel allergens Der f 37 and Der f 39.</title>
        <authorList>
            <person name="Chen J."/>
            <person name="Cai Z."/>
            <person name="Fan D."/>
            <person name="Hu J."/>
            <person name="Hou Y."/>
            <person name="He Y."/>
            <person name="Zhang Z."/>
            <person name="Zhao Z."/>
            <person name="Gao P."/>
            <person name="Hu W."/>
            <person name="Sun J."/>
            <person name="Li J."/>
            <person name="Ji K."/>
        </authorList>
    </citation>
    <scope>NUCLEOTIDE SEQUENCE</scope>
    <source>
        <strain evidence="5">JKM2019</strain>
    </source>
</reference>
<dbReference type="AlphaFoldDB" id="A0A922IF34"/>
<feature type="region of interest" description="Disordered" evidence="2">
    <location>
        <begin position="342"/>
        <end position="362"/>
    </location>
</feature>
<dbReference type="PIRSF" id="PIRSF011844">
    <property type="entry name" value="Suppressor_of_fused_protein"/>
    <property type="match status" value="1"/>
</dbReference>